<reference evidence="2 3" key="1">
    <citation type="journal article" date="2021" name="Commun. Biol.">
        <title>The genome of Shorea leprosula (Dipterocarpaceae) highlights the ecological relevance of drought in aseasonal tropical rainforests.</title>
        <authorList>
            <person name="Ng K.K.S."/>
            <person name="Kobayashi M.J."/>
            <person name="Fawcett J.A."/>
            <person name="Hatakeyama M."/>
            <person name="Paape T."/>
            <person name="Ng C.H."/>
            <person name="Ang C.C."/>
            <person name="Tnah L.H."/>
            <person name="Lee C.T."/>
            <person name="Nishiyama T."/>
            <person name="Sese J."/>
            <person name="O'Brien M.J."/>
            <person name="Copetti D."/>
            <person name="Mohd Noor M.I."/>
            <person name="Ong R.C."/>
            <person name="Putra M."/>
            <person name="Sireger I.Z."/>
            <person name="Indrioko S."/>
            <person name="Kosugi Y."/>
            <person name="Izuno A."/>
            <person name="Isagi Y."/>
            <person name="Lee S.L."/>
            <person name="Shimizu K.K."/>
        </authorList>
    </citation>
    <scope>NUCLEOTIDE SEQUENCE [LARGE SCALE GENOMIC DNA]</scope>
    <source>
        <strain evidence="2">214</strain>
    </source>
</reference>
<gene>
    <name evidence="2" type="ORF">SLEP1_g31736</name>
</gene>
<feature type="transmembrane region" description="Helical" evidence="1">
    <location>
        <begin position="34"/>
        <end position="58"/>
    </location>
</feature>
<keyword evidence="1" id="KW-1133">Transmembrane helix</keyword>
<proteinExistence type="predicted"/>
<comment type="caution">
    <text evidence="2">The sequence shown here is derived from an EMBL/GenBank/DDBJ whole genome shotgun (WGS) entry which is preliminary data.</text>
</comment>
<dbReference type="AlphaFoldDB" id="A0AAV5KBA6"/>
<keyword evidence="3" id="KW-1185">Reference proteome</keyword>
<protein>
    <submittedName>
        <fullName evidence="2">Uncharacterized protein</fullName>
    </submittedName>
</protein>
<name>A0AAV5KBA6_9ROSI</name>
<dbReference type="Proteomes" id="UP001054252">
    <property type="component" value="Unassembled WGS sequence"/>
</dbReference>
<evidence type="ECO:0000313" key="3">
    <source>
        <dbReference type="Proteomes" id="UP001054252"/>
    </source>
</evidence>
<sequence length="89" mass="10306">MPLLKKCDYHSSKVLPPPSSTSKGNEDSGLLAKFAWKLVLLGYGSGFLVGVIIGCTVFTRRDEWFMKTFQIRQPRRQRKGWERLNSWMQ</sequence>
<keyword evidence="1" id="KW-0812">Transmembrane</keyword>
<organism evidence="2 3">
    <name type="scientific">Rubroshorea leprosula</name>
    <dbReference type="NCBI Taxonomy" id="152421"/>
    <lineage>
        <taxon>Eukaryota</taxon>
        <taxon>Viridiplantae</taxon>
        <taxon>Streptophyta</taxon>
        <taxon>Embryophyta</taxon>
        <taxon>Tracheophyta</taxon>
        <taxon>Spermatophyta</taxon>
        <taxon>Magnoliopsida</taxon>
        <taxon>eudicotyledons</taxon>
        <taxon>Gunneridae</taxon>
        <taxon>Pentapetalae</taxon>
        <taxon>rosids</taxon>
        <taxon>malvids</taxon>
        <taxon>Malvales</taxon>
        <taxon>Dipterocarpaceae</taxon>
        <taxon>Rubroshorea</taxon>
    </lineage>
</organism>
<keyword evidence="1" id="KW-0472">Membrane</keyword>
<evidence type="ECO:0000313" key="2">
    <source>
        <dbReference type="EMBL" id="GKV21790.1"/>
    </source>
</evidence>
<dbReference type="EMBL" id="BPVZ01000058">
    <property type="protein sequence ID" value="GKV21790.1"/>
    <property type="molecule type" value="Genomic_DNA"/>
</dbReference>
<accession>A0AAV5KBA6</accession>
<evidence type="ECO:0000256" key="1">
    <source>
        <dbReference type="SAM" id="Phobius"/>
    </source>
</evidence>